<dbReference type="RefSeq" id="WP_329611554.1">
    <property type="nucleotide sequence ID" value="NZ_CP108482.1"/>
</dbReference>
<protein>
    <submittedName>
        <fullName evidence="2">Uncharacterized protein</fullName>
    </submittedName>
</protein>
<dbReference type="Proteomes" id="UP001432014">
    <property type="component" value="Chromosome"/>
</dbReference>
<sequence>MSLRSAASASRTVWNAVEPMGSPSSGSGDPPGSLRRGCVRRPSPGADAVGVDHDRNARRAAAVGGKDLHERLEQGPFENLLGLLVRGSEQGGVMHHPHRPDLPQPRRVVVGDTRVTAQLLKGLRLDPGEVTVNIDHRNSAFRFFDGRHARSSGDRLLPVGHGPNASTTA</sequence>
<reference evidence="2 3" key="1">
    <citation type="submission" date="2022-10" db="EMBL/GenBank/DDBJ databases">
        <title>The complete genomes of actinobacterial strains from the NBC collection.</title>
        <authorList>
            <person name="Joergensen T.S."/>
            <person name="Alvarez Arevalo M."/>
            <person name="Sterndorff E.B."/>
            <person name="Faurdal D."/>
            <person name="Vuksanovic O."/>
            <person name="Mourched A.-S."/>
            <person name="Charusanti P."/>
            <person name="Shaw S."/>
            <person name="Blin K."/>
            <person name="Weber T."/>
        </authorList>
    </citation>
    <scope>NUCLEOTIDE SEQUENCE [LARGE SCALE GENOMIC DNA]</scope>
    <source>
        <strain evidence="2 3">NBC_01247</strain>
    </source>
</reference>
<keyword evidence="3" id="KW-1185">Reference proteome</keyword>
<organism evidence="2 3">
    <name type="scientific">Kitasatospora herbaricolor</name>
    <dbReference type="NCBI Taxonomy" id="68217"/>
    <lineage>
        <taxon>Bacteria</taxon>
        <taxon>Bacillati</taxon>
        <taxon>Actinomycetota</taxon>
        <taxon>Actinomycetes</taxon>
        <taxon>Kitasatosporales</taxon>
        <taxon>Streptomycetaceae</taxon>
        <taxon>Kitasatospora</taxon>
    </lineage>
</organism>
<evidence type="ECO:0000256" key="1">
    <source>
        <dbReference type="SAM" id="MobiDB-lite"/>
    </source>
</evidence>
<accession>A0ABZ1WJH7</accession>
<feature type="compositionally biased region" description="Low complexity" evidence="1">
    <location>
        <begin position="19"/>
        <end position="33"/>
    </location>
</feature>
<dbReference type="EMBL" id="CP108482">
    <property type="protein sequence ID" value="WUS60898.1"/>
    <property type="molecule type" value="Genomic_DNA"/>
</dbReference>
<proteinExistence type="predicted"/>
<name>A0ABZ1WJH7_9ACTN</name>
<evidence type="ECO:0000313" key="3">
    <source>
        <dbReference type="Proteomes" id="UP001432014"/>
    </source>
</evidence>
<gene>
    <name evidence="2" type="ORF">OG469_38645</name>
</gene>
<feature type="region of interest" description="Disordered" evidence="1">
    <location>
        <begin position="1"/>
        <end position="53"/>
    </location>
</feature>
<feature type="compositionally biased region" description="Polar residues" evidence="1">
    <location>
        <begin position="1"/>
        <end position="13"/>
    </location>
</feature>
<evidence type="ECO:0000313" key="2">
    <source>
        <dbReference type="EMBL" id="WUS60898.1"/>
    </source>
</evidence>